<dbReference type="EMBL" id="JNOM01000500">
    <property type="protein sequence ID" value="KNG81065.1"/>
    <property type="molecule type" value="Genomic_DNA"/>
</dbReference>
<name>A0A0L1INZ0_ASPN3</name>
<protein>
    <recommendedName>
        <fullName evidence="3">CSD domain-containing protein</fullName>
    </recommendedName>
</protein>
<dbReference type="GO" id="GO:0005737">
    <property type="term" value="C:cytoplasm"/>
    <property type="evidence" value="ECO:0007669"/>
    <property type="project" value="UniProtKB-SubCell"/>
</dbReference>
<dbReference type="RefSeq" id="XP_015401988.1">
    <property type="nucleotide sequence ID" value="XM_015556901.1"/>
</dbReference>
<dbReference type="InterPro" id="IPR019844">
    <property type="entry name" value="CSD_CS"/>
</dbReference>
<comment type="caution">
    <text evidence="4">The sequence shown here is derived from an EMBL/GenBank/DDBJ whole genome shotgun (WGS) entry which is preliminary data.</text>
</comment>
<reference evidence="4 5" key="1">
    <citation type="submission" date="2014-06" db="EMBL/GenBank/DDBJ databases">
        <title>The Genome of the Aflatoxigenic Filamentous Fungus Aspergillus nomius.</title>
        <authorList>
            <person name="Moore M.G."/>
            <person name="Shannon B.M."/>
            <person name="Brian M.M."/>
        </authorList>
    </citation>
    <scope>NUCLEOTIDE SEQUENCE [LARGE SCALE GENOMIC DNA]</scope>
    <source>
        <strain evidence="4 5">NRRL 13137</strain>
    </source>
</reference>
<dbReference type="PROSITE" id="PS51857">
    <property type="entry name" value="CSD_2"/>
    <property type="match status" value="1"/>
</dbReference>
<evidence type="ECO:0000259" key="3">
    <source>
        <dbReference type="PROSITE" id="PS51857"/>
    </source>
</evidence>
<dbReference type="InterPro" id="IPR011129">
    <property type="entry name" value="CSD"/>
</dbReference>
<dbReference type="InterPro" id="IPR012156">
    <property type="entry name" value="Cold_shock_CspA"/>
</dbReference>
<dbReference type="PIRSF" id="PIRSF002599">
    <property type="entry name" value="Cold_shock_A"/>
    <property type="match status" value="1"/>
</dbReference>
<gene>
    <name evidence="4" type="ORF">ANOM_011645</name>
</gene>
<dbReference type="SMART" id="SM00357">
    <property type="entry name" value="CSP"/>
    <property type="match status" value="1"/>
</dbReference>
<evidence type="ECO:0000256" key="1">
    <source>
        <dbReference type="ARBA" id="ARBA00004496"/>
    </source>
</evidence>
<proteinExistence type="predicted"/>
<dbReference type="GO" id="GO:0003676">
    <property type="term" value="F:nucleic acid binding"/>
    <property type="evidence" value="ECO:0007669"/>
    <property type="project" value="InterPro"/>
</dbReference>
<dbReference type="CDD" id="cd04458">
    <property type="entry name" value="CSP_CDS"/>
    <property type="match status" value="1"/>
</dbReference>
<organism evidence="4 5">
    <name type="scientific">Aspergillus nomiae NRRL (strain ATCC 15546 / NRRL 13137 / CBS 260.88 / M93)</name>
    <dbReference type="NCBI Taxonomy" id="1509407"/>
    <lineage>
        <taxon>Eukaryota</taxon>
        <taxon>Fungi</taxon>
        <taxon>Dikarya</taxon>
        <taxon>Ascomycota</taxon>
        <taxon>Pezizomycotina</taxon>
        <taxon>Eurotiomycetes</taxon>
        <taxon>Eurotiomycetidae</taxon>
        <taxon>Eurotiales</taxon>
        <taxon>Aspergillaceae</taxon>
        <taxon>Aspergillus</taxon>
        <taxon>Aspergillus subgen. Circumdati</taxon>
    </lineage>
</organism>
<dbReference type="GeneID" id="26813449"/>
<keyword evidence="2" id="KW-0963">Cytoplasm</keyword>
<dbReference type="PROSITE" id="PS00352">
    <property type="entry name" value="CSD_1"/>
    <property type="match status" value="1"/>
</dbReference>
<dbReference type="Gene3D" id="2.40.50.140">
    <property type="entry name" value="Nucleic acid-binding proteins"/>
    <property type="match status" value="1"/>
</dbReference>
<accession>A0A0L1INZ0</accession>
<dbReference type="OrthoDB" id="422005at2759"/>
<dbReference type="Pfam" id="PF00313">
    <property type="entry name" value="CSD"/>
    <property type="match status" value="1"/>
</dbReference>
<dbReference type="InterPro" id="IPR012340">
    <property type="entry name" value="NA-bd_OB-fold"/>
</dbReference>
<feature type="domain" description="CSD" evidence="3">
    <location>
        <begin position="1"/>
        <end position="65"/>
    </location>
</feature>
<dbReference type="InterPro" id="IPR050181">
    <property type="entry name" value="Cold_shock_domain"/>
</dbReference>
<dbReference type="PRINTS" id="PR00050">
    <property type="entry name" value="COLDSHOCK"/>
</dbReference>
<dbReference type="PANTHER" id="PTHR11544">
    <property type="entry name" value="COLD SHOCK DOMAIN CONTAINING PROTEINS"/>
    <property type="match status" value="1"/>
</dbReference>
<dbReference type="SUPFAM" id="SSF50249">
    <property type="entry name" value="Nucleic acid-binding proteins"/>
    <property type="match status" value="1"/>
</dbReference>
<dbReference type="AlphaFoldDB" id="A0A0L1INZ0"/>
<comment type="subcellular location">
    <subcellularLocation>
        <location evidence="1">Cytoplasm</location>
    </subcellularLocation>
</comment>
<evidence type="ECO:0000256" key="2">
    <source>
        <dbReference type="ARBA" id="ARBA00022490"/>
    </source>
</evidence>
<keyword evidence="5" id="KW-1185">Reference proteome</keyword>
<dbReference type="STRING" id="1509407.A0A0L1INZ0"/>
<dbReference type="Proteomes" id="UP000037505">
    <property type="component" value="Unassembled WGS sequence"/>
</dbReference>
<evidence type="ECO:0000313" key="5">
    <source>
        <dbReference type="Proteomes" id="UP000037505"/>
    </source>
</evidence>
<sequence length="67" mass="7329">MATGVVKWWNSEKGYGFIQVDDGSPDIFVHFSGLQTGQNGLEENQKVEFVVSQGTRGAQAVEVRALD</sequence>
<evidence type="ECO:0000313" key="4">
    <source>
        <dbReference type="EMBL" id="KNG81065.1"/>
    </source>
</evidence>
<dbReference type="InterPro" id="IPR002059">
    <property type="entry name" value="CSP_DNA-bd"/>
</dbReference>